<dbReference type="RefSeq" id="WP_209670572.1">
    <property type="nucleotide sequence ID" value="NZ_JAGGMS010000001.1"/>
</dbReference>
<organism evidence="2 3">
    <name type="scientific">Amycolatopsis magusensis</name>
    <dbReference type="NCBI Taxonomy" id="882444"/>
    <lineage>
        <taxon>Bacteria</taxon>
        <taxon>Bacillati</taxon>
        <taxon>Actinomycetota</taxon>
        <taxon>Actinomycetes</taxon>
        <taxon>Pseudonocardiales</taxon>
        <taxon>Pseudonocardiaceae</taxon>
        <taxon>Amycolatopsis</taxon>
    </lineage>
</organism>
<protein>
    <submittedName>
        <fullName evidence="2">Bacteriocin biosynthesis cyclodehydratase domain-containing protein</fullName>
    </submittedName>
</protein>
<accession>A0ABS4Q5X3</accession>
<dbReference type="InterPro" id="IPR035985">
    <property type="entry name" value="Ubiquitin-activating_enz"/>
</dbReference>
<comment type="caution">
    <text evidence="2">The sequence shown here is derived from an EMBL/GenBank/DDBJ whole genome shotgun (WGS) entry which is preliminary data.</text>
</comment>
<feature type="domain" description="THIF-type NAD/FAD binding fold" evidence="1">
    <location>
        <begin position="128"/>
        <end position="340"/>
    </location>
</feature>
<evidence type="ECO:0000313" key="2">
    <source>
        <dbReference type="EMBL" id="MBP2187083.1"/>
    </source>
</evidence>
<dbReference type="Proteomes" id="UP000741013">
    <property type="component" value="Unassembled WGS sequence"/>
</dbReference>
<sequence>MNRQTTHPAEITLPPRPRVLPGLSVLERGRGEVQIGLDPRHGVVATHLSPSLITALRALDGSRTTTELFELAGAADAEQFRTLLTKLTRLGLIEDAGPAGPLSSSAETGLWALHTRRASNELARERAHFAVSIRGGGRLAVAMATLLAQAGIGHLEVRAQGHVTDRDLGSGYVDADLGQPRRQAAADAIRRANPLVRTTRLTDRHLPDLVLITDSVVPAPEMVSDLHVEGLAHLVVRVREGLGLVGPLVYPGRSSCLRCADLFRSSADSSWPQVAGQLAGREQEADAANVYATAGLATRQALRALHPHREPPPTWNGTLELDTYSGKLRRRHWSPHPACGCGAVEVGY</sequence>
<dbReference type="InterPro" id="IPR000594">
    <property type="entry name" value="ThiF_NAD_FAD-bd"/>
</dbReference>
<dbReference type="Gene3D" id="3.40.50.720">
    <property type="entry name" value="NAD(P)-binding Rossmann-like Domain"/>
    <property type="match status" value="1"/>
</dbReference>
<proteinExistence type="predicted"/>
<reference evidence="2 3" key="1">
    <citation type="submission" date="2021-03" db="EMBL/GenBank/DDBJ databases">
        <title>Sequencing the genomes of 1000 actinobacteria strains.</title>
        <authorList>
            <person name="Klenk H.-P."/>
        </authorList>
    </citation>
    <scope>NUCLEOTIDE SEQUENCE [LARGE SCALE GENOMIC DNA]</scope>
    <source>
        <strain evidence="2 3">DSM 45510</strain>
    </source>
</reference>
<keyword evidence="3" id="KW-1185">Reference proteome</keyword>
<evidence type="ECO:0000259" key="1">
    <source>
        <dbReference type="Pfam" id="PF00899"/>
    </source>
</evidence>
<dbReference type="EMBL" id="JAGGMS010000001">
    <property type="protein sequence ID" value="MBP2187083.1"/>
    <property type="molecule type" value="Genomic_DNA"/>
</dbReference>
<dbReference type="Pfam" id="PF00899">
    <property type="entry name" value="ThiF"/>
    <property type="match status" value="1"/>
</dbReference>
<evidence type="ECO:0000313" key="3">
    <source>
        <dbReference type="Proteomes" id="UP000741013"/>
    </source>
</evidence>
<gene>
    <name evidence="2" type="ORF">JOM49_008609</name>
</gene>
<dbReference type="SUPFAM" id="SSF69572">
    <property type="entry name" value="Activating enzymes of the ubiquitin-like proteins"/>
    <property type="match status" value="1"/>
</dbReference>
<name>A0ABS4Q5X3_9PSEU</name>